<evidence type="ECO:0000313" key="3">
    <source>
        <dbReference type="Proteomes" id="UP000030351"/>
    </source>
</evidence>
<dbReference type="eggNOG" id="ENOG5032VC7">
    <property type="taxonomic scope" value="Bacteria"/>
</dbReference>
<comment type="caution">
    <text evidence="2">The sequence shown here is derived from an EMBL/GenBank/DDBJ whole genome shotgun (WGS) entry which is preliminary data.</text>
</comment>
<accession>A0A0A3Z8R5</accession>
<proteinExistence type="predicted"/>
<keyword evidence="1" id="KW-0472">Membrane</keyword>
<reference evidence="2 3" key="1">
    <citation type="submission" date="2014-10" db="EMBL/GenBank/DDBJ databases">
        <title>Genome sequence of Erwinia typographi M043b.</title>
        <authorList>
            <person name="Chan K.-G."/>
            <person name="Tan W.-S."/>
        </authorList>
    </citation>
    <scope>NUCLEOTIDE SEQUENCE [LARGE SCALE GENOMIC DNA]</scope>
    <source>
        <strain evidence="2 3">M043b</strain>
    </source>
</reference>
<protein>
    <submittedName>
        <fullName evidence="2">Membrane protein</fullName>
    </submittedName>
</protein>
<dbReference type="EMBL" id="JRUQ01000018">
    <property type="protein sequence ID" value="KGT95260.1"/>
    <property type="molecule type" value="Genomic_DNA"/>
</dbReference>
<name>A0A0A3Z8R5_9GAMM</name>
<keyword evidence="3" id="KW-1185">Reference proteome</keyword>
<dbReference type="AlphaFoldDB" id="A0A0A3Z8R5"/>
<dbReference type="Proteomes" id="UP000030351">
    <property type="component" value="Unassembled WGS sequence"/>
</dbReference>
<dbReference type="Pfam" id="PF16080">
    <property type="entry name" value="Phage_holin_2_3"/>
    <property type="match status" value="1"/>
</dbReference>
<evidence type="ECO:0000256" key="1">
    <source>
        <dbReference type="SAM" id="Phobius"/>
    </source>
</evidence>
<keyword evidence="1" id="KW-0812">Transmembrane</keyword>
<sequence>MMMEKISTVITWCIAVVMAWLGGMDLKDVGTLAGIALGILMAFISWYYKRKTYRLLASGRITREEYESANR</sequence>
<organism evidence="2 3">
    <name type="scientific">Erwinia typographi</name>
    <dbReference type="NCBI Taxonomy" id="371042"/>
    <lineage>
        <taxon>Bacteria</taxon>
        <taxon>Pseudomonadati</taxon>
        <taxon>Pseudomonadota</taxon>
        <taxon>Gammaproteobacteria</taxon>
        <taxon>Enterobacterales</taxon>
        <taxon>Erwiniaceae</taxon>
        <taxon>Erwinia</taxon>
    </lineage>
</organism>
<evidence type="ECO:0000313" key="2">
    <source>
        <dbReference type="EMBL" id="KGT95260.1"/>
    </source>
</evidence>
<dbReference type="InterPro" id="IPR032118">
    <property type="entry name" value="Phage_holin_HP1"/>
</dbReference>
<keyword evidence="1" id="KW-1133">Transmembrane helix</keyword>
<gene>
    <name evidence="2" type="ORF">NG99_04370</name>
</gene>
<feature type="transmembrane region" description="Helical" evidence="1">
    <location>
        <begin position="29"/>
        <end position="48"/>
    </location>
</feature>
<dbReference type="STRING" id="371042.NG99_04370"/>